<keyword evidence="3" id="KW-0964">Secreted</keyword>
<dbReference type="STRING" id="1869.MB27_28275"/>
<feature type="active site" description="Charge relay system" evidence="7 8">
    <location>
        <position position="182"/>
    </location>
</feature>
<dbReference type="PANTHER" id="PTHR43806">
    <property type="entry name" value="PEPTIDASE S8"/>
    <property type="match status" value="1"/>
</dbReference>
<keyword evidence="4 8" id="KW-0645">Protease</keyword>
<dbReference type="PROSITE" id="PS51892">
    <property type="entry name" value="SUBTILASE"/>
    <property type="match status" value="1"/>
</dbReference>
<keyword evidence="6 8" id="KW-0720">Serine protease</keyword>
<keyword evidence="11" id="KW-0732">Signal</keyword>
<name>A0A0A6X325_ACTUT</name>
<dbReference type="eggNOG" id="COG1404">
    <property type="taxonomic scope" value="Bacteria"/>
</dbReference>
<accession>A0A0A6X325</accession>
<keyword evidence="14" id="KW-1185">Reference proteome</keyword>
<dbReference type="OrthoDB" id="5240330at2"/>
<dbReference type="PROSITE" id="PS00136">
    <property type="entry name" value="SUBTILASE_ASP"/>
    <property type="match status" value="1"/>
</dbReference>
<evidence type="ECO:0000256" key="8">
    <source>
        <dbReference type="PROSITE-ProRule" id="PRU01240"/>
    </source>
</evidence>
<feature type="region of interest" description="Disordered" evidence="10">
    <location>
        <begin position="405"/>
        <end position="484"/>
    </location>
</feature>
<feature type="active site" description="Charge relay system" evidence="7 8">
    <location>
        <position position="148"/>
    </location>
</feature>
<dbReference type="PROSITE" id="PS00137">
    <property type="entry name" value="SUBTILASE_HIS"/>
    <property type="match status" value="1"/>
</dbReference>
<dbReference type="GO" id="GO:0006508">
    <property type="term" value="P:proteolysis"/>
    <property type="evidence" value="ECO:0007669"/>
    <property type="project" value="UniProtKB-KW"/>
</dbReference>
<dbReference type="InterPro" id="IPR015500">
    <property type="entry name" value="Peptidase_S8_subtilisin-rel"/>
</dbReference>
<dbReference type="PANTHER" id="PTHR43806:SF11">
    <property type="entry name" value="CEREVISIN-RELATED"/>
    <property type="match status" value="1"/>
</dbReference>
<dbReference type="PRINTS" id="PR00723">
    <property type="entry name" value="SUBTILISIN"/>
</dbReference>
<evidence type="ECO:0000256" key="9">
    <source>
        <dbReference type="RuleBase" id="RU003355"/>
    </source>
</evidence>
<gene>
    <name evidence="13" type="ORF">MB27_28275</name>
</gene>
<dbReference type="Gene3D" id="3.40.50.200">
    <property type="entry name" value="Peptidase S8/S53 domain"/>
    <property type="match status" value="1"/>
</dbReference>
<evidence type="ECO:0000256" key="6">
    <source>
        <dbReference type="ARBA" id="ARBA00022825"/>
    </source>
</evidence>
<dbReference type="InterPro" id="IPR036852">
    <property type="entry name" value="Peptidase_S8/S53_dom_sf"/>
</dbReference>
<feature type="domain" description="Peptidase S8/S53" evidence="12">
    <location>
        <begin position="139"/>
        <end position="389"/>
    </location>
</feature>
<dbReference type="EMBL" id="JRTT01000042">
    <property type="protein sequence ID" value="KHD74517.1"/>
    <property type="molecule type" value="Genomic_DNA"/>
</dbReference>
<evidence type="ECO:0000256" key="4">
    <source>
        <dbReference type="ARBA" id="ARBA00022670"/>
    </source>
</evidence>
<evidence type="ECO:0000256" key="3">
    <source>
        <dbReference type="ARBA" id="ARBA00022525"/>
    </source>
</evidence>
<evidence type="ECO:0000256" key="2">
    <source>
        <dbReference type="ARBA" id="ARBA00011073"/>
    </source>
</evidence>
<dbReference type="InterPro" id="IPR050131">
    <property type="entry name" value="Peptidase_S8_subtilisin-like"/>
</dbReference>
<comment type="similarity">
    <text evidence="2 8 9">Belongs to the peptidase S8 family.</text>
</comment>
<dbReference type="SUPFAM" id="SSF52743">
    <property type="entry name" value="Subtilisin-like"/>
    <property type="match status" value="1"/>
</dbReference>
<dbReference type="InterPro" id="IPR000209">
    <property type="entry name" value="Peptidase_S8/S53_dom"/>
</dbReference>
<dbReference type="InterPro" id="IPR023828">
    <property type="entry name" value="Peptidase_S8_Ser-AS"/>
</dbReference>
<evidence type="ECO:0000256" key="10">
    <source>
        <dbReference type="SAM" id="MobiDB-lite"/>
    </source>
</evidence>
<feature type="signal peptide" evidence="11">
    <location>
        <begin position="1"/>
        <end position="19"/>
    </location>
</feature>
<dbReference type="CDD" id="cd07484">
    <property type="entry name" value="Peptidases_S8_Thermitase_like"/>
    <property type="match status" value="1"/>
</dbReference>
<reference evidence="13 14" key="1">
    <citation type="submission" date="2014-10" db="EMBL/GenBank/DDBJ databases">
        <title>Draft genome sequence of Actinoplanes utahensis NRRL 12052.</title>
        <authorList>
            <person name="Velasco-Bucheli B."/>
            <person name="del Cerro C."/>
            <person name="Hormigo D."/>
            <person name="Garcia J.L."/>
            <person name="Acebal C."/>
            <person name="Arroyo M."/>
            <person name="de la Mata I."/>
        </authorList>
    </citation>
    <scope>NUCLEOTIDE SEQUENCE [LARGE SCALE GENOMIC DNA]</scope>
    <source>
        <strain evidence="13 14">NRRL 12052</strain>
    </source>
</reference>
<evidence type="ECO:0000256" key="7">
    <source>
        <dbReference type="PIRSR" id="PIRSR615500-1"/>
    </source>
</evidence>
<dbReference type="AlphaFoldDB" id="A0A0A6X325"/>
<organism evidence="13 14">
    <name type="scientific">Actinoplanes utahensis</name>
    <dbReference type="NCBI Taxonomy" id="1869"/>
    <lineage>
        <taxon>Bacteria</taxon>
        <taxon>Bacillati</taxon>
        <taxon>Actinomycetota</taxon>
        <taxon>Actinomycetes</taxon>
        <taxon>Micromonosporales</taxon>
        <taxon>Micromonosporaceae</taxon>
        <taxon>Actinoplanes</taxon>
    </lineage>
</organism>
<feature type="active site" description="Charge relay system" evidence="7 8">
    <location>
        <position position="341"/>
    </location>
</feature>
<comment type="subcellular location">
    <subcellularLocation>
        <location evidence="1">Secreted</location>
    </subcellularLocation>
</comment>
<proteinExistence type="inferred from homology"/>
<dbReference type="InterPro" id="IPR022398">
    <property type="entry name" value="Peptidase_S8_His-AS"/>
</dbReference>
<evidence type="ECO:0000256" key="1">
    <source>
        <dbReference type="ARBA" id="ARBA00004613"/>
    </source>
</evidence>
<comment type="caution">
    <text evidence="13">The sequence shown here is derived from an EMBL/GenBank/DDBJ whole genome shotgun (WGS) entry which is preliminary data.</text>
</comment>
<dbReference type="InterPro" id="IPR023827">
    <property type="entry name" value="Peptidase_S8_Asp-AS"/>
</dbReference>
<protein>
    <submittedName>
        <fullName evidence="13">Peptidase</fullName>
    </submittedName>
</protein>
<dbReference type="GO" id="GO:0004252">
    <property type="term" value="F:serine-type endopeptidase activity"/>
    <property type="evidence" value="ECO:0007669"/>
    <property type="project" value="UniProtKB-UniRule"/>
</dbReference>
<evidence type="ECO:0000259" key="12">
    <source>
        <dbReference type="Pfam" id="PF00082"/>
    </source>
</evidence>
<dbReference type="InterPro" id="IPR034084">
    <property type="entry name" value="Thermitase-like_dom"/>
</dbReference>
<evidence type="ECO:0000256" key="5">
    <source>
        <dbReference type="ARBA" id="ARBA00022801"/>
    </source>
</evidence>
<evidence type="ECO:0000313" key="13">
    <source>
        <dbReference type="EMBL" id="KHD74517.1"/>
    </source>
</evidence>
<dbReference type="Pfam" id="PF00082">
    <property type="entry name" value="Peptidase_S8"/>
    <property type="match status" value="1"/>
</dbReference>
<dbReference type="RefSeq" id="WP_043529349.1">
    <property type="nucleotide sequence ID" value="NZ_BAABKU010000002.1"/>
</dbReference>
<evidence type="ECO:0000256" key="11">
    <source>
        <dbReference type="SAM" id="SignalP"/>
    </source>
</evidence>
<dbReference type="PROSITE" id="PS00138">
    <property type="entry name" value="SUBTILASE_SER"/>
    <property type="match status" value="1"/>
</dbReference>
<dbReference type="Proteomes" id="UP000054537">
    <property type="component" value="Unassembled WGS sequence"/>
</dbReference>
<sequence>MRVQLVRFAAGAVAAGALAAVGVFVLPTGSDDWQPVTYGLAQKPEDLVPATVTEAQPARVLSTTVGADGKPVVTVAEATDKASAVKLVEKAQKAKDTVSVEIDAPVYALGVPTGSDPYRSQQWDIAKMRTVEAWQKSTGAGIKVAVIDTGVDPRHPDLAANVLSGYDATTNRAGASRDGNGHGTHVAGTIAAVTGNDVGVTGIAPDVRILPVKVLADNGSGYSSDTAEGIIWAADNGAQVINMSLGGPTKVTAVSNAVKYARSKGVTVIAAAGNERTSGSPTSYPGADEGVIAVAATDSADRFASYSNRGSYVDVAAPGSGIISTYPTALGRAYASLNGTSMASPHVAAVAALLKAYQPATTPDQIEAALERSAVDLGASGFDNDYGYGRIDAVAALAAVAPAPTTPATTAPAKAPTTAPATTAPATTAPATTAPATTAPTKAPTTAPTTGTPTITPTTSAPATSAPTTAPTTSAPVTTSPSAPKLNPLITTNVTAREVVYGSATSTTFTVRVAGKAWTGKPVEVCLAEAGAPAACTAATTTAAGTVLVPRTAKAGFQVFVKMSETGTTSAATSPAATWTARAQATVQRAGKGVLTVTVNGASGQNVQVQQYANRVWQTVLEYPAVAKATIGGATGGRQYRVVVADTTAVLGVTSTPVTA</sequence>
<keyword evidence="5 8" id="KW-0378">Hydrolase</keyword>
<evidence type="ECO:0000313" key="14">
    <source>
        <dbReference type="Proteomes" id="UP000054537"/>
    </source>
</evidence>
<feature type="chain" id="PRO_5002023770" evidence="11">
    <location>
        <begin position="20"/>
        <end position="660"/>
    </location>
</feature>
<dbReference type="GO" id="GO:0005576">
    <property type="term" value="C:extracellular region"/>
    <property type="evidence" value="ECO:0007669"/>
    <property type="project" value="UniProtKB-SubCell"/>
</dbReference>